<dbReference type="SUPFAM" id="SSF46785">
    <property type="entry name" value="Winged helix' DNA-binding domain"/>
    <property type="match status" value="1"/>
</dbReference>
<dbReference type="PANTHER" id="PTHR30537">
    <property type="entry name" value="HTH-TYPE TRANSCRIPTIONAL REGULATOR"/>
    <property type="match status" value="1"/>
</dbReference>
<evidence type="ECO:0000256" key="1">
    <source>
        <dbReference type="ARBA" id="ARBA00009437"/>
    </source>
</evidence>
<evidence type="ECO:0000256" key="2">
    <source>
        <dbReference type="SAM" id="MobiDB-lite"/>
    </source>
</evidence>
<dbReference type="InterPro" id="IPR036388">
    <property type="entry name" value="WH-like_DNA-bd_sf"/>
</dbReference>
<dbReference type="PROSITE" id="PS50931">
    <property type="entry name" value="HTH_LYSR"/>
    <property type="match status" value="1"/>
</dbReference>
<dbReference type="InterPro" id="IPR058163">
    <property type="entry name" value="LysR-type_TF_proteobact-type"/>
</dbReference>
<gene>
    <name evidence="4" type="ORF">DMB90_10410</name>
</gene>
<dbReference type="AlphaFoldDB" id="A0A5P6A9R2"/>
<dbReference type="Gene3D" id="1.10.10.10">
    <property type="entry name" value="Winged helix-like DNA-binding domain superfamily/Winged helix DNA-binding domain"/>
    <property type="match status" value="1"/>
</dbReference>
<feature type="region of interest" description="Disordered" evidence="2">
    <location>
        <begin position="51"/>
        <end position="120"/>
    </location>
</feature>
<dbReference type="InterPro" id="IPR036390">
    <property type="entry name" value="WH_DNA-bd_sf"/>
</dbReference>
<name>A0A5P6A9R2_RAOPL</name>
<dbReference type="Pfam" id="PF00126">
    <property type="entry name" value="HTH_1"/>
    <property type="match status" value="1"/>
</dbReference>
<proteinExistence type="inferred from homology"/>
<comment type="similarity">
    <text evidence="1">Belongs to the LysR transcriptional regulatory family.</text>
</comment>
<reference evidence="4" key="1">
    <citation type="submission" date="2018-05" db="EMBL/GenBank/DDBJ databases">
        <title>Bacterial isolates from healthy term breastfed infants carrying antibiotic resistance genes.</title>
        <authorList>
            <person name="Casaburi G."/>
        </authorList>
    </citation>
    <scope>NUCLEOTIDE SEQUENCE [LARGE SCALE GENOMIC DNA]</scope>
    <source>
        <strain evidence="4">7084_4</strain>
    </source>
</reference>
<dbReference type="PANTHER" id="PTHR30537:SF5">
    <property type="entry name" value="HTH-TYPE TRANSCRIPTIONAL ACTIVATOR TTDR-RELATED"/>
    <property type="match status" value="1"/>
</dbReference>
<accession>A0A5P6A9R2</accession>
<dbReference type="GO" id="GO:0003700">
    <property type="term" value="F:DNA-binding transcription factor activity"/>
    <property type="evidence" value="ECO:0007669"/>
    <property type="project" value="InterPro"/>
</dbReference>
<dbReference type="EMBL" id="CP029752">
    <property type="protein sequence ID" value="QFG76669.1"/>
    <property type="molecule type" value="Genomic_DNA"/>
</dbReference>
<evidence type="ECO:0000259" key="3">
    <source>
        <dbReference type="PROSITE" id="PS50931"/>
    </source>
</evidence>
<dbReference type="InterPro" id="IPR000847">
    <property type="entry name" value="LysR_HTH_N"/>
</dbReference>
<protein>
    <recommendedName>
        <fullName evidence="3">HTH lysR-type domain-containing protein</fullName>
    </recommendedName>
</protein>
<feature type="domain" description="HTH lysR-type" evidence="3">
    <location>
        <begin position="1"/>
        <end position="43"/>
    </location>
</feature>
<organism evidence="4">
    <name type="scientific">Raoultella planticola</name>
    <name type="common">Klebsiella planticola</name>
    <dbReference type="NCBI Taxonomy" id="575"/>
    <lineage>
        <taxon>Bacteria</taxon>
        <taxon>Pseudomonadati</taxon>
        <taxon>Pseudomonadota</taxon>
        <taxon>Gammaproteobacteria</taxon>
        <taxon>Enterobacterales</taxon>
        <taxon>Enterobacteriaceae</taxon>
        <taxon>Klebsiella/Raoultella group</taxon>
        <taxon>Raoultella</taxon>
    </lineage>
</organism>
<sequence>METFLVTARHLNLTHAARELCLTQGAVSRQIAALEAWFGFPLFCPPRARPASFAAGQRPLPGAPVGVWPSDRSGRTGSSAADRGTPEGADLRHSLAGSPAGGYRAASPGTANRPDHHHGT</sequence>
<dbReference type="PRINTS" id="PR00039">
    <property type="entry name" value="HTHLYSR"/>
</dbReference>
<evidence type="ECO:0000313" key="4">
    <source>
        <dbReference type="EMBL" id="QFG76669.1"/>
    </source>
</evidence>